<dbReference type="InterPro" id="IPR027417">
    <property type="entry name" value="P-loop_NTPase"/>
</dbReference>
<feature type="transmembrane region" description="Helical" evidence="18">
    <location>
        <begin position="303"/>
        <end position="323"/>
    </location>
</feature>
<dbReference type="GO" id="GO:0003746">
    <property type="term" value="F:translation elongation factor activity"/>
    <property type="evidence" value="ECO:0007669"/>
    <property type="project" value="UniProtKB-KW"/>
</dbReference>
<organism evidence="20 21">
    <name type="scientific">Mucor saturninus</name>
    <dbReference type="NCBI Taxonomy" id="64648"/>
    <lineage>
        <taxon>Eukaryota</taxon>
        <taxon>Fungi</taxon>
        <taxon>Fungi incertae sedis</taxon>
        <taxon>Mucoromycota</taxon>
        <taxon>Mucoromycotina</taxon>
        <taxon>Mucoromycetes</taxon>
        <taxon>Mucorales</taxon>
        <taxon>Mucorineae</taxon>
        <taxon>Mucoraceae</taxon>
        <taxon>Mucor</taxon>
    </lineage>
</organism>
<sequence>MSVYQQSRRTFGNKSVLPTTNDMESKNNLGKSTTEYSSFTIFVTKSCLARPVLFGLTRKQLSLIVLVVQNSTLVLMMRYSRIVQKPGQTMYIASTAVFLAEVLKIIACLVVMRHQQGSWDRFSSMVRREILGKPSETLKMLIPSGLYALQNNLLYVALSNLEAATFQVTYQMKIMSTAVFSVALLGRSLTRDKWLALLLLMIGVTLVQSQSMSSTSGTTTSKVDEIILAPQNPFIGLMAVITSCVSSGFAGCYFEKILKTSDTSMWVRNIQLGISGALFSLVGMLAYDIQPIMDGGLLQGYNWLTWVVVANQALGGLLVAIVVKYADNILKGFATSLSIIVSGVISIYLFGFQPSGVFIVGAFIVMSSSYLYGIDFSKRFSRNFTIEEIRGLMDKVTNVRNMSVIAHVDHGKSTLTDSLVSKAGIISSGRAGEARFMDTRKDEQERGITIKSTAISMYFQMANPDDINEIKGQKTNGSAFLINLIDSPGHVDFSSEVTAALRVTDGALVVVDCIDGVCVQTETVLRQALNERIKPVICLNKMDRALLELQLDKEELYNSFARTIESVNVIISTYVDEALGDCQVYPEKGTVAFASGLHGWGFTLRQFAIRYAKKFGVDKEKMMGKLWGENYFNPKTKKWTTKSTDAEGKNLERAFNMFILDPIYRVFDSIMNFKKDQTKVLLEKLEVNLAGDEKDLEGKALLKVVMRKFLPAGDALLEMICIHLPSPVTSQAYRCSQLYEGPTDDECAIGIRACDPNGPLMLYVSKMVPTSDKGRFYAFGRVFSGTVRAGMKDLEEDHAQVPLKTGDPVVQYRETVTAESTIDCLSKSPNKHNRIYMRACPLNDELADEIEAGKISAKDDFKLRARVLADKYEWDVTEARKIWCFGPDGTGPNVLVDITKQVQYLGEIKDSCVAAFQWATKEGPVAEESLRGCRFNILDVTLHADAIHRGGGQIIPTCRRVMYASVLTATPGIQEPVYLVEIQCPDSAIGGIYSCLNRRRGQVFSEEQKVGTPMMAVKAYLPVNESFGFTADLRAATGGQAFPQAVFDHWQIMPGNPTEAGNKVYDIIRTVRKRKGLVEDIPGLDKYYDKL</sequence>
<evidence type="ECO:0000256" key="16">
    <source>
        <dbReference type="ARBA" id="ARBA00024731"/>
    </source>
</evidence>
<dbReference type="InterPro" id="IPR014721">
    <property type="entry name" value="Ribsml_uS5_D2-typ_fold_subgr"/>
</dbReference>
<dbReference type="Proteomes" id="UP000603453">
    <property type="component" value="Unassembled WGS sequence"/>
</dbReference>
<dbReference type="Gene3D" id="3.40.50.300">
    <property type="entry name" value="P-loop containing nucleotide triphosphate hydrolases"/>
    <property type="match status" value="1"/>
</dbReference>
<dbReference type="CDD" id="cd01885">
    <property type="entry name" value="EF2"/>
    <property type="match status" value="1"/>
</dbReference>
<evidence type="ECO:0000256" key="4">
    <source>
        <dbReference type="ARBA" id="ARBA00017891"/>
    </source>
</evidence>
<dbReference type="CDD" id="cd01681">
    <property type="entry name" value="aeEF2_snRNP_like_IV"/>
    <property type="match status" value="1"/>
</dbReference>
<dbReference type="PROSITE" id="PS00301">
    <property type="entry name" value="G_TR_1"/>
    <property type="match status" value="1"/>
</dbReference>
<dbReference type="Pfam" id="PF03764">
    <property type="entry name" value="EFG_IV"/>
    <property type="match status" value="1"/>
</dbReference>
<dbReference type="GO" id="GO:0000139">
    <property type="term" value="C:Golgi membrane"/>
    <property type="evidence" value="ECO:0007669"/>
    <property type="project" value="UniProtKB-SubCell"/>
</dbReference>
<dbReference type="NCBIfam" id="TIGR00803">
    <property type="entry name" value="nst"/>
    <property type="match status" value="1"/>
</dbReference>
<dbReference type="InterPro" id="IPR035647">
    <property type="entry name" value="EFG_III/V"/>
</dbReference>
<dbReference type="SUPFAM" id="SSF54980">
    <property type="entry name" value="EF-G C-terminal domain-like"/>
    <property type="match status" value="1"/>
</dbReference>
<dbReference type="Pfam" id="PF04142">
    <property type="entry name" value="Nuc_sug_transp"/>
    <property type="match status" value="1"/>
</dbReference>
<keyword evidence="14" id="KW-0342">GTP-binding</keyword>
<evidence type="ECO:0000313" key="20">
    <source>
        <dbReference type="EMBL" id="KAG2204813.1"/>
    </source>
</evidence>
<evidence type="ECO:0000256" key="2">
    <source>
        <dbReference type="ARBA" id="ARBA00004653"/>
    </source>
</evidence>
<dbReference type="PROSITE" id="PS51722">
    <property type="entry name" value="G_TR_2"/>
    <property type="match status" value="1"/>
</dbReference>
<dbReference type="InterPro" id="IPR005225">
    <property type="entry name" value="Small_GTP-bd"/>
</dbReference>
<dbReference type="PANTHER" id="PTHR42908:SF10">
    <property type="entry name" value="EUKARYOTIC TRANSLATION ELONGATION FACTOR 2"/>
    <property type="match status" value="1"/>
</dbReference>
<gene>
    <name evidence="20" type="ORF">INT47_004088</name>
</gene>
<evidence type="ECO:0000256" key="6">
    <source>
        <dbReference type="ARBA" id="ARBA00022490"/>
    </source>
</evidence>
<dbReference type="GO" id="GO:0003924">
    <property type="term" value="F:GTPase activity"/>
    <property type="evidence" value="ECO:0007669"/>
    <property type="project" value="InterPro"/>
</dbReference>
<dbReference type="GO" id="GO:0043022">
    <property type="term" value="F:ribosome binding"/>
    <property type="evidence" value="ECO:0007669"/>
    <property type="project" value="TreeGrafter"/>
</dbReference>
<dbReference type="InterPro" id="IPR005517">
    <property type="entry name" value="Transl_elong_EFG/EF2_IV"/>
</dbReference>
<dbReference type="Pfam" id="PF00679">
    <property type="entry name" value="EFG_C"/>
    <property type="match status" value="1"/>
</dbReference>
<dbReference type="SMART" id="SM00889">
    <property type="entry name" value="EFG_IV"/>
    <property type="match status" value="1"/>
</dbReference>
<evidence type="ECO:0000259" key="19">
    <source>
        <dbReference type="PROSITE" id="PS51722"/>
    </source>
</evidence>
<evidence type="ECO:0000256" key="1">
    <source>
        <dbReference type="ARBA" id="ARBA00004496"/>
    </source>
</evidence>
<dbReference type="GO" id="GO:1990904">
    <property type="term" value="C:ribonucleoprotein complex"/>
    <property type="evidence" value="ECO:0007669"/>
    <property type="project" value="TreeGrafter"/>
</dbReference>
<comment type="caution">
    <text evidence="20">The sequence shown here is derived from an EMBL/GenBank/DDBJ whole genome shotgun (WGS) entry which is preliminary data.</text>
</comment>
<feature type="region of interest" description="Disordered" evidence="17">
    <location>
        <begin position="1"/>
        <end position="30"/>
    </location>
</feature>
<dbReference type="SUPFAM" id="SSF52540">
    <property type="entry name" value="P-loop containing nucleoside triphosphate hydrolases"/>
    <property type="match status" value="1"/>
</dbReference>
<evidence type="ECO:0000256" key="12">
    <source>
        <dbReference type="ARBA" id="ARBA00022989"/>
    </source>
</evidence>
<dbReference type="FunFam" id="3.40.50.300:FF:000058">
    <property type="entry name" value="Translation elongation factor 2"/>
    <property type="match status" value="1"/>
</dbReference>
<dbReference type="GO" id="GO:0005829">
    <property type="term" value="C:cytosol"/>
    <property type="evidence" value="ECO:0007669"/>
    <property type="project" value="TreeGrafter"/>
</dbReference>
<keyword evidence="10" id="KW-0251">Elongation factor</keyword>
<feature type="transmembrane region" description="Helical" evidence="18">
    <location>
        <begin position="194"/>
        <end position="213"/>
    </location>
</feature>
<dbReference type="InterPro" id="IPR009000">
    <property type="entry name" value="Transl_B-barrel_sf"/>
</dbReference>
<comment type="similarity">
    <text evidence="3">Belongs to the nucleotide-sugar transporter family. SLC35A subfamily.</text>
</comment>
<reference evidence="20" key="1">
    <citation type="submission" date="2020-12" db="EMBL/GenBank/DDBJ databases">
        <title>Metabolic potential, ecology and presence of endohyphal bacteria is reflected in genomic diversity of Mucoromycotina.</title>
        <authorList>
            <person name="Muszewska A."/>
            <person name="Okrasinska A."/>
            <person name="Steczkiewicz K."/>
            <person name="Drgas O."/>
            <person name="Orlowska M."/>
            <person name="Perlinska-Lenart U."/>
            <person name="Aleksandrzak-Piekarczyk T."/>
            <person name="Szatraj K."/>
            <person name="Zielenkiewicz U."/>
            <person name="Pilsyk S."/>
            <person name="Malc E."/>
            <person name="Mieczkowski P."/>
            <person name="Kruszewska J.S."/>
            <person name="Biernat P."/>
            <person name="Pawlowska J."/>
        </authorList>
    </citation>
    <scope>NUCLEOTIDE SEQUENCE</scope>
    <source>
        <strain evidence="20">WA0000017839</strain>
    </source>
</reference>
<dbReference type="FunFam" id="3.30.230.10:FF:000006">
    <property type="entry name" value="Translation elongation factor 2"/>
    <property type="match status" value="1"/>
</dbReference>
<name>A0A8H7R5X6_9FUNG</name>
<dbReference type="AlphaFoldDB" id="A0A8H7R5X6"/>
<keyword evidence="21" id="KW-1185">Reference proteome</keyword>
<keyword evidence="12 18" id="KW-1133">Transmembrane helix</keyword>
<evidence type="ECO:0000256" key="3">
    <source>
        <dbReference type="ARBA" id="ARBA00009976"/>
    </source>
</evidence>
<feature type="transmembrane region" description="Helical" evidence="18">
    <location>
        <begin position="266"/>
        <end position="287"/>
    </location>
</feature>
<protein>
    <recommendedName>
        <fullName evidence="4">Elongation factor 2</fullName>
    </recommendedName>
</protein>
<dbReference type="InterPro" id="IPR007271">
    <property type="entry name" value="Nuc_sug_transpt"/>
</dbReference>
<feature type="transmembrane region" description="Helical" evidence="18">
    <location>
        <begin position="91"/>
        <end position="112"/>
    </location>
</feature>
<evidence type="ECO:0000256" key="8">
    <source>
        <dbReference type="ARBA" id="ARBA00022692"/>
    </source>
</evidence>
<evidence type="ECO:0000256" key="17">
    <source>
        <dbReference type="SAM" id="MobiDB-lite"/>
    </source>
</evidence>
<dbReference type="PRINTS" id="PR00315">
    <property type="entry name" value="ELONGATNFCT"/>
</dbReference>
<keyword evidence="11" id="KW-0648">Protein biosynthesis</keyword>
<evidence type="ECO:0000256" key="5">
    <source>
        <dbReference type="ARBA" id="ARBA00022448"/>
    </source>
</evidence>
<dbReference type="Gene3D" id="2.40.30.10">
    <property type="entry name" value="Translation factors"/>
    <property type="match status" value="1"/>
</dbReference>
<dbReference type="Gene3D" id="3.30.230.10">
    <property type="match status" value="1"/>
</dbReference>
<keyword evidence="8 18" id="KW-0812">Transmembrane</keyword>
<dbReference type="CDD" id="cd04096">
    <property type="entry name" value="eEF2_snRNP_like_C"/>
    <property type="match status" value="1"/>
</dbReference>
<proteinExistence type="inferred from homology"/>
<comment type="function">
    <text evidence="16">Catalyzes the GTP-dependent ribosomal translocation step during translation elongation. During this step, the ribosome changes from the pre-translocational (PRE) to the post-translocational (POST) state as the newly formed A-site-bound peptidyl-tRNA and P-site-bound deacylated tRNA move to the P and E sites, respectively. Catalyzes the coordinated movement of the two tRNA molecules, the mRNA and conformational changes in the ribosome.</text>
</comment>
<dbReference type="InterPro" id="IPR020568">
    <property type="entry name" value="Ribosomal_Su5_D2-typ_SF"/>
</dbReference>
<dbReference type="GO" id="GO:0005525">
    <property type="term" value="F:GTP binding"/>
    <property type="evidence" value="ECO:0007669"/>
    <property type="project" value="UniProtKB-KW"/>
</dbReference>
<dbReference type="FunFam" id="1.10.3730.20:FF:000037">
    <property type="entry name" value="Nucleotide Sugar TransPorter family"/>
    <property type="match status" value="1"/>
</dbReference>
<dbReference type="Pfam" id="PF00009">
    <property type="entry name" value="GTP_EFTU"/>
    <property type="match status" value="1"/>
</dbReference>
<feature type="transmembrane region" description="Helical" evidence="18">
    <location>
        <begin position="61"/>
        <end position="79"/>
    </location>
</feature>
<dbReference type="Gene3D" id="3.30.70.240">
    <property type="match status" value="1"/>
</dbReference>
<dbReference type="OrthoDB" id="364892at2759"/>
<evidence type="ECO:0000256" key="11">
    <source>
        <dbReference type="ARBA" id="ARBA00022917"/>
    </source>
</evidence>
<evidence type="ECO:0000256" key="18">
    <source>
        <dbReference type="SAM" id="Phobius"/>
    </source>
</evidence>
<dbReference type="SUPFAM" id="SSF103481">
    <property type="entry name" value="Multidrug resistance efflux transporter EmrE"/>
    <property type="match status" value="1"/>
</dbReference>
<dbReference type="InterPro" id="IPR031157">
    <property type="entry name" value="G_TR_CS"/>
</dbReference>
<dbReference type="SUPFAM" id="SSF50447">
    <property type="entry name" value="Translation proteins"/>
    <property type="match status" value="1"/>
</dbReference>
<dbReference type="PANTHER" id="PTHR42908">
    <property type="entry name" value="TRANSLATION ELONGATION FACTOR-RELATED"/>
    <property type="match status" value="1"/>
</dbReference>
<feature type="transmembrane region" description="Helical" evidence="18">
    <location>
        <begin position="233"/>
        <end position="254"/>
    </location>
</feature>
<dbReference type="InterPro" id="IPR000640">
    <property type="entry name" value="EFG_V-like"/>
</dbReference>
<dbReference type="NCBIfam" id="TIGR00231">
    <property type="entry name" value="small_GTP"/>
    <property type="match status" value="1"/>
</dbReference>
<dbReference type="InterPro" id="IPR037185">
    <property type="entry name" value="EmrE-like"/>
</dbReference>
<keyword evidence="13" id="KW-0333">Golgi apparatus</keyword>
<accession>A0A8H7R5X6</accession>
<evidence type="ECO:0000256" key="14">
    <source>
        <dbReference type="ARBA" id="ARBA00023134"/>
    </source>
</evidence>
<comment type="subcellular location">
    <subcellularLocation>
        <location evidence="1">Cytoplasm</location>
    </subcellularLocation>
    <subcellularLocation>
        <location evidence="2">Golgi apparatus membrane</location>
        <topology evidence="2">Multi-pass membrane protein</topology>
    </subcellularLocation>
</comment>
<dbReference type="SMART" id="SM00838">
    <property type="entry name" value="EFG_C"/>
    <property type="match status" value="1"/>
</dbReference>
<evidence type="ECO:0000256" key="15">
    <source>
        <dbReference type="ARBA" id="ARBA00023136"/>
    </source>
</evidence>
<keyword evidence="15 18" id="KW-0472">Membrane</keyword>
<dbReference type="EMBL" id="JAEPRD010000041">
    <property type="protein sequence ID" value="KAG2204813.1"/>
    <property type="molecule type" value="Genomic_DNA"/>
</dbReference>
<evidence type="ECO:0000256" key="10">
    <source>
        <dbReference type="ARBA" id="ARBA00022768"/>
    </source>
</evidence>
<dbReference type="InterPro" id="IPR000795">
    <property type="entry name" value="T_Tr_GTP-bd_dom"/>
</dbReference>
<keyword evidence="7" id="KW-0762">Sugar transport</keyword>
<evidence type="ECO:0000256" key="7">
    <source>
        <dbReference type="ARBA" id="ARBA00022597"/>
    </source>
</evidence>
<dbReference type="GO" id="GO:0015165">
    <property type="term" value="F:pyrimidine nucleotide-sugar transmembrane transporter activity"/>
    <property type="evidence" value="ECO:0007669"/>
    <property type="project" value="InterPro"/>
</dbReference>
<evidence type="ECO:0000313" key="21">
    <source>
        <dbReference type="Proteomes" id="UP000603453"/>
    </source>
</evidence>
<evidence type="ECO:0000256" key="13">
    <source>
        <dbReference type="ARBA" id="ARBA00023034"/>
    </source>
</evidence>
<keyword evidence="5" id="KW-0813">Transport</keyword>
<feature type="domain" description="Tr-type G" evidence="19">
    <location>
        <begin position="397"/>
        <end position="728"/>
    </location>
</feature>
<keyword evidence="6" id="KW-0963">Cytoplasm</keyword>
<dbReference type="SUPFAM" id="SSF54211">
    <property type="entry name" value="Ribosomal protein S5 domain 2-like"/>
    <property type="match status" value="1"/>
</dbReference>
<keyword evidence="9" id="KW-0547">Nucleotide-binding</keyword>
<evidence type="ECO:0000256" key="9">
    <source>
        <dbReference type="ARBA" id="ARBA00022741"/>
    </source>
</evidence>
<dbReference type="FunFam" id="3.30.70.240:FF:000003">
    <property type="entry name" value="Translation elongation factor 2"/>
    <property type="match status" value="1"/>
</dbReference>